<dbReference type="Proteomes" id="UP000663942">
    <property type="component" value="Chromosome"/>
</dbReference>
<protein>
    <submittedName>
        <fullName evidence="2">Uncharacterized protein</fullName>
    </submittedName>
</protein>
<organism evidence="2 3">
    <name type="scientific">Brevundimonas pondensis</name>
    <dbReference type="NCBI Taxonomy" id="2774189"/>
    <lineage>
        <taxon>Bacteria</taxon>
        <taxon>Pseudomonadati</taxon>
        <taxon>Pseudomonadota</taxon>
        <taxon>Alphaproteobacteria</taxon>
        <taxon>Caulobacterales</taxon>
        <taxon>Caulobacteraceae</taxon>
        <taxon>Brevundimonas</taxon>
    </lineage>
</organism>
<reference evidence="2 3" key="1">
    <citation type="submission" date="2020-09" db="EMBL/GenBank/DDBJ databases">
        <title>Brevundimonas sp. LVF1 isolated from an oligotrophic pond in Goettingen, Germany.</title>
        <authorList>
            <person name="Friedrich I."/>
            <person name="Klassen A."/>
            <person name="Neubauer H."/>
            <person name="Schneider D."/>
            <person name="Hertel R."/>
            <person name="Daniel R."/>
        </authorList>
    </citation>
    <scope>NUCLEOTIDE SEQUENCE [LARGE SCALE GENOMIC DNA]</scope>
    <source>
        <strain evidence="2 3">LVF1</strain>
    </source>
</reference>
<gene>
    <name evidence="2" type="ORF">IFE19_00415</name>
</gene>
<proteinExistence type="predicted"/>
<evidence type="ECO:0000256" key="1">
    <source>
        <dbReference type="SAM" id="Coils"/>
    </source>
</evidence>
<feature type="coiled-coil region" evidence="1">
    <location>
        <begin position="46"/>
        <end position="80"/>
    </location>
</feature>
<evidence type="ECO:0000313" key="3">
    <source>
        <dbReference type="Proteomes" id="UP000663942"/>
    </source>
</evidence>
<dbReference type="RefSeq" id="WP_207824697.1">
    <property type="nucleotide sequence ID" value="NZ_CP062006.1"/>
</dbReference>
<accession>A0ABX7SKB7</accession>
<dbReference type="EMBL" id="CP062006">
    <property type="protein sequence ID" value="QTC87913.1"/>
    <property type="molecule type" value="Genomic_DNA"/>
</dbReference>
<sequence length="100" mass="10758">MTTAEILLSGAVTIMGGGNIWNWLSSRGKTKVDLITLAQSIAAETIKALKDREDALLERLGELEERVGELSAHIESLESVIRTAGLTPPPRPAARVRKPA</sequence>
<keyword evidence="3" id="KW-1185">Reference proteome</keyword>
<evidence type="ECO:0000313" key="2">
    <source>
        <dbReference type="EMBL" id="QTC87913.1"/>
    </source>
</evidence>
<name>A0ABX7SKB7_9CAUL</name>
<keyword evidence="1" id="KW-0175">Coiled coil</keyword>